<dbReference type="RefSeq" id="WP_189995246.1">
    <property type="nucleotide sequence ID" value="NZ_BNCB01000007.1"/>
</dbReference>
<evidence type="ECO:0008006" key="4">
    <source>
        <dbReference type="Google" id="ProtNLM"/>
    </source>
</evidence>
<comment type="caution">
    <text evidence="2">The sequence shown here is derived from an EMBL/GenBank/DDBJ whole genome shotgun (WGS) entry which is preliminary data.</text>
</comment>
<keyword evidence="3" id="KW-1185">Reference proteome</keyword>
<feature type="chain" id="PRO_5045158616" description="Peptidase inhibitor family I36" evidence="1">
    <location>
        <begin position="30"/>
        <end position="117"/>
    </location>
</feature>
<reference evidence="3" key="1">
    <citation type="submission" date="2023-07" db="EMBL/GenBank/DDBJ databases">
        <title>Whole genome shotgun sequence of Streptomyces achromogenes subsp. rubradiris NBRC 14000.</title>
        <authorList>
            <person name="Komaki H."/>
            <person name="Tamura T."/>
        </authorList>
    </citation>
    <scope>NUCLEOTIDE SEQUENCE [LARGE SCALE GENOMIC DNA]</scope>
    <source>
        <strain evidence="3">NBRC 14000</strain>
    </source>
</reference>
<protein>
    <recommendedName>
        <fullName evidence="4">Peptidase inhibitor family I36</fullName>
    </recommendedName>
</protein>
<sequence>MSLRTVTAAVGAACSAFVLLLTAPGAASAATGQFRYTYTTDEGYDAVGFLNNPASRQCVNLPTSGAGSGTVSRAPKNLTNSTATVFLDADCEGDTYYTLRPGAGASERLLLRSVVFS</sequence>
<keyword evidence="1" id="KW-0732">Signal</keyword>
<gene>
    <name evidence="2" type="ORF">Srubr_62750</name>
</gene>
<organism evidence="2 3">
    <name type="scientific">Streptomyces rubradiris</name>
    <name type="common">Streptomyces achromogenes subsp. rubradiris</name>
    <dbReference type="NCBI Taxonomy" id="285531"/>
    <lineage>
        <taxon>Bacteria</taxon>
        <taxon>Bacillati</taxon>
        <taxon>Actinomycetota</taxon>
        <taxon>Actinomycetes</taxon>
        <taxon>Kitasatosporales</taxon>
        <taxon>Streptomycetaceae</taxon>
        <taxon>Streptomyces</taxon>
    </lineage>
</organism>
<evidence type="ECO:0000313" key="2">
    <source>
        <dbReference type="EMBL" id="GHI56429.1"/>
    </source>
</evidence>
<accession>A0ABQ3RKP7</accession>
<evidence type="ECO:0000313" key="3">
    <source>
        <dbReference type="Proteomes" id="UP000646738"/>
    </source>
</evidence>
<evidence type="ECO:0000256" key="1">
    <source>
        <dbReference type="SAM" id="SignalP"/>
    </source>
</evidence>
<dbReference type="Proteomes" id="UP000646738">
    <property type="component" value="Unassembled WGS sequence"/>
</dbReference>
<dbReference type="EMBL" id="BNEA01000015">
    <property type="protein sequence ID" value="GHI56429.1"/>
    <property type="molecule type" value="Genomic_DNA"/>
</dbReference>
<proteinExistence type="predicted"/>
<feature type="signal peptide" evidence="1">
    <location>
        <begin position="1"/>
        <end position="29"/>
    </location>
</feature>
<name>A0ABQ3RKP7_STRRR</name>